<dbReference type="PANTHER" id="PTHR30269">
    <property type="entry name" value="TRANSMEMBRANE PROTEIN YFCA"/>
    <property type="match status" value="1"/>
</dbReference>
<dbReference type="EMBL" id="JBHSWI010000001">
    <property type="protein sequence ID" value="MFC6645820.1"/>
    <property type="molecule type" value="Genomic_DNA"/>
</dbReference>
<dbReference type="InterPro" id="IPR052017">
    <property type="entry name" value="TSUP"/>
</dbReference>
<sequence>MVEVPFFHHIPHLRYIWMVAASTIAGVMNAMAGGGSFISFPAMLGVGVLPVQANATNTVALWPGQLTSLATLRNDVRRDLLPTVLGTCLVGAVLGAETLLHTAQNTFLRLIPWLILIGTVVFGVSGPLSRWMRKRASKHHADKPIPWLPLSLALLPICFYIGYFGAGGGFLVMTVLALFGMEDMHELNAMKVVAATTSNFVAIVTFVLTGAVLWHYCLISMVFAGFGGWGGAKFAKRVNGEVLRGIVVATGSLIAAYFFWRQYAA</sequence>
<evidence type="ECO:0000256" key="1">
    <source>
        <dbReference type="ARBA" id="ARBA00004651"/>
    </source>
</evidence>
<keyword evidence="3" id="KW-0813">Transport</keyword>
<keyword evidence="10" id="KW-1185">Reference proteome</keyword>
<gene>
    <name evidence="9" type="ORF">ACFQBQ_09555</name>
</gene>
<dbReference type="RefSeq" id="WP_390234880.1">
    <property type="nucleotide sequence ID" value="NZ_JAGSYD010000001.1"/>
</dbReference>
<evidence type="ECO:0000256" key="2">
    <source>
        <dbReference type="ARBA" id="ARBA00009142"/>
    </source>
</evidence>
<evidence type="ECO:0000256" key="4">
    <source>
        <dbReference type="ARBA" id="ARBA00022475"/>
    </source>
</evidence>
<feature type="transmembrane region" description="Helical" evidence="8">
    <location>
        <begin position="106"/>
        <end position="126"/>
    </location>
</feature>
<reference evidence="10" key="1">
    <citation type="journal article" date="2019" name="Int. J. Syst. Evol. Microbiol.">
        <title>The Global Catalogue of Microorganisms (GCM) 10K type strain sequencing project: providing services to taxonomists for standard genome sequencing and annotation.</title>
        <authorList>
            <consortium name="The Broad Institute Genomics Platform"/>
            <consortium name="The Broad Institute Genome Sequencing Center for Infectious Disease"/>
            <person name="Wu L."/>
            <person name="Ma J."/>
        </authorList>
    </citation>
    <scope>NUCLEOTIDE SEQUENCE [LARGE SCALE GENOMIC DNA]</scope>
    <source>
        <strain evidence="10">CGMCC 1.16026</strain>
    </source>
</reference>
<feature type="transmembrane region" description="Helical" evidence="8">
    <location>
        <begin position="200"/>
        <end position="230"/>
    </location>
</feature>
<evidence type="ECO:0000256" key="7">
    <source>
        <dbReference type="ARBA" id="ARBA00023136"/>
    </source>
</evidence>
<dbReference type="Proteomes" id="UP001596391">
    <property type="component" value="Unassembled WGS sequence"/>
</dbReference>
<feature type="transmembrane region" description="Helical" evidence="8">
    <location>
        <begin position="147"/>
        <end position="180"/>
    </location>
</feature>
<name>A0ABW1Z8I8_9BACT</name>
<protein>
    <recommendedName>
        <fullName evidence="8">Probable membrane transporter protein</fullName>
    </recommendedName>
</protein>
<evidence type="ECO:0000256" key="8">
    <source>
        <dbReference type="RuleBase" id="RU363041"/>
    </source>
</evidence>
<comment type="subcellular location">
    <subcellularLocation>
        <location evidence="1 8">Cell membrane</location>
        <topology evidence="1 8">Multi-pass membrane protein</topology>
    </subcellularLocation>
</comment>
<dbReference type="Pfam" id="PF01925">
    <property type="entry name" value="TauE"/>
    <property type="match status" value="1"/>
</dbReference>
<evidence type="ECO:0000256" key="5">
    <source>
        <dbReference type="ARBA" id="ARBA00022692"/>
    </source>
</evidence>
<proteinExistence type="inferred from homology"/>
<feature type="transmembrane region" description="Helical" evidence="8">
    <location>
        <begin position="80"/>
        <end position="100"/>
    </location>
</feature>
<accession>A0ABW1Z8I8</accession>
<organism evidence="9 10">
    <name type="scientific">Granulicella cerasi</name>
    <dbReference type="NCBI Taxonomy" id="741063"/>
    <lineage>
        <taxon>Bacteria</taxon>
        <taxon>Pseudomonadati</taxon>
        <taxon>Acidobacteriota</taxon>
        <taxon>Terriglobia</taxon>
        <taxon>Terriglobales</taxon>
        <taxon>Acidobacteriaceae</taxon>
        <taxon>Granulicella</taxon>
    </lineage>
</organism>
<comment type="caution">
    <text evidence="9">The sequence shown here is derived from an EMBL/GenBank/DDBJ whole genome shotgun (WGS) entry which is preliminary data.</text>
</comment>
<dbReference type="InterPro" id="IPR002781">
    <property type="entry name" value="TM_pro_TauE-like"/>
</dbReference>
<keyword evidence="6 8" id="KW-1133">Transmembrane helix</keyword>
<comment type="similarity">
    <text evidence="2 8">Belongs to the 4-toluene sulfonate uptake permease (TSUP) (TC 2.A.102) family.</text>
</comment>
<dbReference type="PANTHER" id="PTHR30269:SF0">
    <property type="entry name" value="MEMBRANE TRANSPORTER PROTEIN YFCA-RELATED"/>
    <property type="match status" value="1"/>
</dbReference>
<keyword evidence="4 8" id="KW-1003">Cell membrane</keyword>
<keyword evidence="7 8" id="KW-0472">Membrane</keyword>
<keyword evidence="5 8" id="KW-0812">Transmembrane</keyword>
<evidence type="ECO:0000313" key="9">
    <source>
        <dbReference type="EMBL" id="MFC6645820.1"/>
    </source>
</evidence>
<feature type="transmembrane region" description="Helical" evidence="8">
    <location>
        <begin position="15"/>
        <end position="40"/>
    </location>
</feature>
<evidence type="ECO:0000313" key="10">
    <source>
        <dbReference type="Proteomes" id="UP001596391"/>
    </source>
</evidence>
<feature type="transmembrane region" description="Helical" evidence="8">
    <location>
        <begin position="242"/>
        <end position="260"/>
    </location>
</feature>
<evidence type="ECO:0000256" key="3">
    <source>
        <dbReference type="ARBA" id="ARBA00022448"/>
    </source>
</evidence>
<evidence type="ECO:0000256" key="6">
    <source>
        <dbReference type="ARBA" id="ARBA00022989"/>
    </source>
</evidence>